<keyword evidence="3" id="KW-0540">Nuclease</keyword>
<dbReference type="PANTHER" id="PTHR38039">
    <property type="entry name" value="TOXIN YOEB"/>
    <property type="match status" value="1"/>
</dbReference>
<dbReference type="PANTHER" id="PTHR38039:SF1">
    <property type="entry name" value="TOXIN YOEB"/>
    <property type="match status" value="1"/>
</dbReference>
<sequence length="85" mass="10050">MEWKIEFSRTALKDAKKLQGANLSTHVKQLLEIIKQNPYQPPYEKLSGNLKGYYSRRINIKHRLVYAIDDETQTIKVVSVWSHYE</sequence>
<evidence type="ECO:0000256" key="3">
    <source>
        <dbReference type="ARBA" id="ARBA00022722"/>
    </source>
</evidence>
<accession>A0A2T1C8J9</accession>
<evidence type="ECO:0000313" key="9">
    <source>
        <dbReference type="Proteomes" id="UP000238762"/>
    </source>
</evidence>
<dbReference type="Gene3D" id="3.30.2310.20">
    <property type="entry name" value="RelE-like"/>
    <property type="match status" value="1"/>
</dbReference>
<dbReference type="Pfam" id="PF06769">
    <property type="entry name" value="YoeB_toxin"/>
    <property type="match status" value="1"/>
</dbReference>
<dbReference type="InterPro" id="IPR035093">
    <property type="entry name" value="RelE/ParE_toxin_dom_sf"/>
</dbReference>
<comment type="caution">
    <text evidence="8">The sequence shown here is derived from an EMBL/GenBank/DDBJ whole genome shotgun (WGS) entry which is preliminary data.</text>
</comment>
<dbReference type="GO" id="GO:0004519">
    <property type="term" value="F:endonuclease activity"/>
    <property type="evidence" value="ECO:0007669"/>
    <property type="project" value="UniProtKB-KW"/>
</dbReference>
<keyword evidence="9" id="KW-1185">Reference proteome</keyword>
<dbReference type="GO" id="GO:0016787">
    <property type="term" value="F:hydrolase activity"/>
    <property type="evidence" value="ECO:0007669"/>
    <property type="project" value="UniProtKB-KW"/>
</dbReference>
<dbReference type="GO" id="GO:0006401">
    <property type="term" value="P:RNA catabolic process"/>
    <property type="evidence" value="ECO:0007669"/>
    <property type="project" value="InterPro"/>
</dbReference>
<dbReference type="AlphaFoldDB" id="A0A2T1C8J9"/>
<dbReference type="Proteomes" id="UP000238762">
    <property type="component" value="Unassembled WGS sequence"/>
</dbReference>
<keyword evidence="2" id="KW-1277">Toxin-antitoxin system</keyword>
<evidence type="ECO:0000313" key="8">
    <source>
        <dbReference type="EMBL" id="PSB04463.1"/>
    </source>
</evidence>
<proteinExistence type="inferred from homology"/>
<evidence type="ECO:0000256" key="2">
    <source>
        <dbReference type="ARBA" id="ARBA00022649"/>
    </source>
</evidence>
<name>A0A2T1C8J9_9CYAN</name>
<evidence type="ECO:0000256" key="1">
    <source>
        <dbReference type="ARBA" id="ARBA00008172"/>
    </source>
</evidence>
<dbReference type="GO" id="GO:0045892">
    <property type="term" value="P:negative regulation of DNA-templated transcription"/>
    <property type="evidence" value="ECO:0007669"/>
    <property type="project" value="TreeGrafter"/>
</dbReference>
<evidence type="ECO:0000256" key="7">
    <source>
        <dbReference type="ARBA" id="ARBA00050056"/>
    </source>
</evidence>
<protein>
    <recommendedName>
        <fullName evidence="7">Endoribonuclease YoeB</fullName>
    </recommendedName>
    <alternativeName>
        <fullName evidence="6">Putative mRNA interferase YoeB</fullName>
    </alternativeName>
</protein>
<reference evidence="8 9" key="2">
    <citation type="submission" date="2018-03" db="EMBL/GenBank/DDBJ databases">
        <title>The ancient ancestry and fast evolution of plastids.</title>
        <authorList>
            <person name="Moore K.R."/>
            <person name="Magnabosco C."/>
            <person name="Momper L."/>
            <person name="Gold D.A."/>
            <person name="Bosak T."/>
            <person name="Fournier G.P."/>
        </authorList>
    </citation>
    <scope>NUCLEOTIDE SEQUENCE [LARGE SCALE GENOMIC DNA]</scope>
    <source>
        <strain evidence="8 9">CCAP 1448/3</strain>
    </source>
</reference>
<keyword evidence="4" id="KW-0255">Endonuclease</keyword>
<organism evidence="8 9">
    <name type="scientific">Merismopedia glauca CCAP 1448/3</name>
    <dbReference type="NCBI Taxonomy" id="1296344"/>
    <lineage>
        <taxon>Bacteria</taxon>
        <taxon>Bacillati</taxon>
        <taxon>Cyanobacteriota</taxon>
        <taxon>Cyanophyceae</taxon>
        <taxon>Synechococcales</taxon>
        <taxon>Merismopediaceae</taxon>
        <taxon>Merismopedia</taxon>
    </lineage>
</organism>
<dbReference type="OrthoDB" id="9801102at2"/>
<reference evidence="8 9" key="1">
    <citation type="submission" date="2018-02" db="EMBL/GenBank/DDBJ databases">
        <authorList>
            <person name="Cohen D.B."/>
            <person name="Kent A.D."/>
        </authorList>
    </citation>
    <scope>NUCLEOTIDE SEQUENCE [LARGE SCALE GENOMIC DNA]</scope>
    <source>
        <strain evidence="8 9">CCAP 1448/3</strain>
    </source>
</reference>
<dbReference type="RefSeq" id="WP_106287367.1">
    <property type="nucleotide sequence ID" value="NZ_CAWNTC010000182.1"/>
</dbReference>
<dbReference type="EMBL" id="PVWJ01000012">
    <property type="protein sequence ID" value="PSB04463.1"/>
    <property type="molecule type" value="Genomic_DNA"/>
</dbReference>
<keyword evidence="5" id="KW-0378">Hydrolase</keyword>
<dbReference type="InterPro" id="IPR009614">
    <property type="entry name" value="YoeB_toxin"/>
</dbReference>
<evidence type="ECO:0000256" key="4">
    <source>
        <dbReference type="ARBA" id="ARBA00022759"/>
    </source>
</evidence>
<dbReference type="NCBIfam" id="TIGR02385">
    <property type="entry name" value="RelE_StbE"/>
    <property type="match status" value="1"/>
</dbReference>
<gene>
    <name evidence="8" type="ORF">C7B64_04010</name>
</gene>
<evidence type="ECO:0000256" key="6">
    <source>
        <dbReference type="ARBA" id="ARBA00030388"/>
    </source>
</evidence>
<dbReference type="SUPFAM" id="SSF143011">
    <property type="entry name" value="RelE-like"/>
    <property type="match status" value="1"/>
</dbReference>
<comment type="similarity">
    <text evidence="1">Belongs to the YoeB family.</text>
</comment>
<dbReference type="InterPro" id="IPR007712">
    <property type="entry name" value="RelE/ParE_toxin"/>
</dbReference>
<dbReference type="NCBIfam" id="TIGR02116">
    <property type="entry name" value="toxin_Txe_YoeB"/>
    <property type="match status" value="1"/>
</dbReference>
<evidence type="ECO:0000256" key="5">
    <source>
        <dbReference type="ARBA" id="ARBA00022801"/>
    </source>
</evidence>